<keyword evidence="5 8" id="KW-0812">Transmembrane</keyword>
<evidence type="ECO:0000259" key="9">
    <source>
        <dbReference type="Pfam" id="PF13231"/>
    </source>
</evidence>
<dbReference type="InterPro" id="IPR050297">
    <property type="entry name" value="LipidA_mod_glycosyltrf_83"/>
</dbReference>
<comment type="caution">
    <text evidence="10">The sequence shown here is derived from an EMBL/GenBank/DDBJ whole genome shotgun (WGS) entry which is preliminary data.</text>
</comment>
<dbReference type="RefSeq" id="WP_246388187.1">
    <property type="nucleotide sequence ID" value="NZ_JACIDY010000001.1"/>
</dbReference>
<evidence type="ECO:0000256" key="8">
    <source>
        <dbReference type="SAM" id="Phobius"/>
    </source>
</evidence>
<gene>
    <name evidence="10" type="ORF">GGR39_000425</name>
</gene>
<evidence type="ECO:0000313" key="10">
    <source>
        <dbReference type="EMBL" id="MBB3938796.1"/>
    </source>
</evidence>
<keyword evidence="7 8" id="KW-0472">Membrane</keyword>
<keyword evidence="3" id="KW-0328">Glycosyltransferase</keyword>
<dbReference type="GO" id="GO:0016763">
    <property type="term" value="F:pentosyltransferase activity"/>
    <property type="evidence" value="ECO:0007669"/>
    <property type="project" value="TreeGrafter"/>
</dbReference>
<feature type="transmembrane region" description="Helical" evidence="8">
    <location>
        <begin position="207"/>
        <end position="230"/>
    </location>
</feature>
<feature type="transmembrane region" description="Helical" evidence="8">
    <location>
        <begin position="20"/>
        <end position="39"/>
    </location>
</feature>
<evidence type="ECO:0000313" key="11">
    <source>
        <dbReference type="Proteomes" id="UP000561459"/>
    </source>
</evidence>
<evidence type="ECO:0000256" key="4">
    <source>
        <dbReference type="ARBA" id="ARBA00022679"/>
    </source>
</evidence>
<dbReference type="Pfam" id="PF13231">
    <property type="entry name" value="PMT_2"/>
    <property type="match status" value="1"/>
</dbReference>
<keyword evidence="6 8" id="KW-1133">Transmembrane helix</keyword>
<evidence type="ECO:0000256" key="1">
    <source>
        <dbReference type="ARBA" id="ARBA00004651"/>
    </source>
</evidence>
<dbReference type="Proteomes" id="UP000561459">
    <property type="component" value="Unassembled WGS sequence"/>
</dbReference>
<keyword evidence="2" id="KW-1003">Cell membrane</keyword>
<evidence type="ECO:0000256" key="6">
    <source>
        <dbReference type="ARBA" id="ARBA00022989"/>
    </source>
</evidence>
<feature type="transmembrane region" description="Helical" evidence="8">
    <location>
        <begin position="377"/>
        <end position="397"/>
    </location>
</feature>
<evidence type="ECO:0000256" key="7">
    <source>
        <dbReference type="ARBA" id="ARBA00023136"/>
    </source>
</evidence>
<feature type="transmembrane region" description="Helical" evidence="8">
    <location>
        <begin position="90"/>
        <end position="112"/>
    </location>
</feature>
<evidence type="ECO:0000256" key="5">
    <source>
        <dbReference type="ARBA" id="ARBA00022692"/>
    </source>
</evidence>
<dbReference type="PANTHER" id="PTHR33908">
    <property type="entry name" value="MANNOSYLTRANSFERASE YKCB-RELATED"/>
    <property type="match status" value="1"/>
</dbReference>
<dbReference type="GO" id="GO:0009103">
    <property type="term" value="P:lipopolysaccharide biosynthetic process"/>
    <property type="evidence" value="ECO:0007669"/>
    <property type="project" value="UniProtKB-ARBA"/>
</dbReference>
<feature type="transmembrane region" description="Helical" evidence="8">
    <location>
        <begin position="124"/>
        <end position="144"/>
    </location>
</feature>
<evidence type="ECO:0000256" key="3">
    <source>
        <dbReference type="ARBA" id="ARBA00022676"/>
    </source>
</evidence>
<proteinExistence type="predicted"/>
<dbReference type="EMBL" id="JACIDY010000001">
    <property type="protein sequence ID" value="MBB3938796.1"/>
    <property type="molecule type" value="Genomic_DNA"/>
</dbReference>
<evidence type="ECO:0000256" key="2">
    <source>
        <dbReference type="ARBA" id="ARBA00022475"/>
    </source>
</evidence>
<dbReference type="AlphaFoldDB" id="A0A7W6BVL0"/>
<accession>A0A7W6BVL0</accession>
<name>A0A7W6BVL0_9SPHN</name>
<comment type="subcellular location">
    <subcellularLocation>
        <location evidence="1">Cell membrane</location>
        <topology evidence="1">Multi-pass membrane protein</topology>
    </subcellularLocation>
</comment>
<protein>
    <submittedName>
        <fullName evidence="10">4-amino-4-deoxy-L-arabinose transferase-like glycosyltransferase</fullName>
    </submittedName>
</protein>
<keyword evidence="11" id="KW-1185">Reference proteome</keyword>
<feature type="domain" description="Glycosyltransferase RgtA/B/C/D-like" evidence="9">
    <location>
        <begin position="78"/>
        <end position="228"/>
    </location>
</feature>
<dbReference type="GO" id="GO:0005886">
    <property type="term" value="C:plasma membrane"/>
    <property type="evidence" value="ECO:0007669"/>
    <property type="project" value="UniProtKB-SubCell"/>
</dbReference>
<feature type="transmembrane region" description="Helical" evidence="8">
    <location>
        <begin position="164"/>
        <end position="195"/>
    </location>
</feature>
<organism evidence="10 11">
    <name type="scientific">Novosphingobium fluoreni</name>
    <dbReference type="NCBI Taxonomy" id="1391222"/>
    <lineage>
        <taxon>Bacteria</taxon>
        <taxon>Pseudomonadati</taxon>
        <taxon>Pseudomonadota</taxon>
        <taxon>Alphaproteobacteria</taxon>
        <taxon>Sphingomonadales</taxon>
        <taxon>Sphingomonadaceae</taxon>
        <taxon>Novosphingobium</taxon>
    </lineage>
</organism>
<keyword evidence="4 10" id="KW-0808">Transferase</keyword>
<dbReference type="InterPro" id="IPR038731">
    <property type="entry name" value="RgtA/B/C-like"/>
</dbReference>
<reference evidence="10 11" key="1">
    <citation type="submission" date="2020-08" db="EMBL/GenBank/DDBJ databases">
        <title>Genomic Encyclopedia of Type Strains, Phase IV (KMG-IV): sequencing the most valuable type-strain genomes for metagenomic binning, comparative biology and taxonomic classification.</title>
        <authorList>
            <person name="Goeker M."/>
        </authorList>
    </citation>
    <scope>NUCLEOTIDE SEQUENCE [LARGE SCALE GENOMIC DNA]</scope>
    <source>
        <strain evidence="10 11">DSM 27568</strain>
    </source>
</reference>
<dbReference type="PANTHER" id="PTHR33908:SF11">
    <property type="entry name" value="MEMBRANE PROTEIN"/>
    <property type="match status" value="1"/>
</dbReference>
<feature type="transmembrane region" description="Helical" evidence="8">
    <location>
        <begin position="347"/>
        <end position="365"/>
    </location>
</feature>
<sequence>MSSARAAALDRFAASPRALWMIWAAFVGLRLAMLLIPVAPTSDAEWYLLRAIGLAAGHGYLDNAGQPTAFWPAGWPMALSALFRLTGPSLLAVGLFNLASAIVSGLLILLLGRRLFGSEAGARLGLLLFAVYPNAIAYVPLALTESFYTMLLLLGCWLVVARRSALWLVGAGLVFGFASLVKAQTIVVIPVLFAIEWLRAAHVWRRLPIVVGRGLLVLACAALVVLPWAVRNHAQLGSWIAVSTNGGFNLLIGNSDDATGGYAEDGRAFTALMARTDLTEAARDAEAKRLGSAWIAANPARFIALAPRKLALLWLPDGEAEWAYQAGAPSYAAYGPLYRVVRIANQAYYALLMLSFMAALVVITRRRRAVGERWIDWWLLPWGVAAYPTLVAVIIFGQSRFHYPVMPFVCMASGWLWADLLARRRLPARG</sequence>